<dbReference type="Pfam" id="PF00089">
    <property type="entry name" value="Trypsin"/>
    <property type="match status" value="1"/>
</dbReference>
<dbReference type="InterPro" id="IPR018114">
    <property type="entry name" value="TRYPSIN_HIS"/>
</dbReference>
<dbReference type="PROSITE" id="PS50240">
    <property type="entry name" value="TRYPSIN_DOM"/>
    <property type="match status" value="1"/>
</dbReference>
<dbReference type="InterPro" id="IPR001314">
    <property type="entry name" value="Peptidase_S1A"/>
</dbReference>
<protein>
    <submittedName>
        <fullName evidence="6">Proclotting enzyme-like</fullName>
    </submittedName>
</protein>
<sequence>AVIYFDERGIKRPECGGTLVTNKHVITATHCGLNKEKTAFLPAKDFSVRLGEHNLFSTNDDSNPVDFPIKSVKYHEDFEVKTFKNDIAILTIDGTVTFTKRIHPVCLPYNYLRHEDLAEKRPYVAGWGTVAYDGPSSSVLREVQVPIWKHEDCRKAYEKEIPITDKYMCAGYANGGKDACQGDSGGPLMLPANDTFFYLVGIVSFGKKCALPNYPGVYTRVTEFLDWIEANIV</sequence>
<dbReference type="RefSeq" id="XP_013792928.1">
    <property type="nucleotide sequence ID" value="XM_013937474.2"/>
</dbReference>
<keyword evidence="3" id="KW-0645">Protease</keyword>
<evidence type="ECO:0000256" key="2">
    <source>
        <dbReference type="ARBA" id="ARBA00023157"/>
    </source>
</evidence>
<dbReference type="InterPro" id="IPR033116">
    <property type="entry name" value="TRYPSIN_SER"/>
</dbReference>
<dbReference type="Proteomes" id="UP000694941">
    <property type="component" value="Unplaced"/>
</dbReference>
<dbReference type="CDD" id="cd00190">
    <property type="entry name" value="Tryp_SPc"/>
    <property type="match status" value="1"/>
</dbReference>
<evidence type="ECO:0000256" key="3">
    <source>
        <dbReference type="RuleBase" id="RU363034"/>
    </source>
</evidence>
<dbReference type="InterPro" id="IPR001254">
    <property type="entry name" value="Trypsin_dom"/>
</dbReference>
<dbReference type="PROSITE" id="PS00135">
    <property type="entry name" value="TRYPSIN_SER"/>
    <property type="match status" value="1"/>
</dbReference>
<organism evidence="5 6">
    <name type="scientific">Limulus polyphemus</name>
    <name type="common">Atlantic horseshoe crab</name>
    <dbReference type="NCBI Taxonomy" id="6850"/>
    <lineage>
        <taxon>Eukaryota</taxon>
        <taxon>Metazoa</taxon>
        <taxon>Ecdysozoa</taxon>
        <taxon>Arthropoda</taxon>
        <taxon>Chelicerata</taxon>
        <taxon>Merostomata</taxon>
        <taxon>Xiphosura</taxon>
        <taxon>Limulidae</taxon>
        <taxon>Limulus</taxon>
    </lineage>
</organism>
<evidence type="ECO:0000313" key="6">
    <source>
        <dbReference type="RefSeq" id="XP_013792928.1"/>
    </source>
</evidence>
<keyword evidence="5" id="KW-1185">Reference proteome</keyword>
<evidence type="ECO:0000259" key="4">
    <source>
        <dbReference type="PROSITE" id="PS50240"/>
    </source>
</evidence>
<proteinExistence type="predicted"/>
<feature type="domain" description="Peptidase S1" evidence="4">
    <location>
        <begin position="1"/>
        <end position="233"/>
    </location>
</feature>
<dbReference type="PRINTS" id="PR00722">
    <property type="entry name" value="CHYMOTRYPSIN"/>
</dbReference>
<keyword evidence="3" id="KW-0378">Hydrolase</keyword>
<gene>
    <name evidence="6" type="primary">LOC106476855</name>
</gene>
<feature type="non-terminal residue" evidence="6">
    <location>
        <position position="1"/>
    </location>
</feature>
<accession>A0ABM1C288</accession>
<dbReference type="GeneID" id="106476855"/>
<dbReference type="Gene3D" id="2.40.10.10">
    <property type="entry name" value="Trypsin-like serine proteases"/>
    <property type="match status" value="1"/>
</dbReference>
<dbReference type="SUPFAM" id="SSF50494">
    <property type="entry name" value="Trypsin-like serine proteases"/>
    <property type="match status" value="1"/>
</dbReference>
<dbReference type="SMART" id="SM00020">
    <property type="entry name" value="Tryp_SPc"/>
    <property type="match status" value="1"/>
</dbReference>
<keyword evidence="3" id="KW-0720">Serine protease</keyword>
<keyword evidence="1" id="KW-0353">Hemolymph clotting</keyword>
<evidence type="ECO:0000256" key="1">
    <source>
        <dbReference type="ARBA" id="ARBA00022820"/>
    </source>
</evidence>
<reference evidence="6" key="1">
    <citation type="submission" date="2025-08" db="UniProtKB">
        <authorList>
            <consortium name="RefSeq"/>
        </authorList>
    </citation>
    <scope>IDENTIFICATION</scope>
    <source>
        <tissue evidence="6">Muscle</tissue>
    </source>
</reference>
<dbReference type="InterPro" id="IPR009003">
    <property type="entry name" value="Peptidase_S1_PA"/>
</dbReference>
<dbReference type="PROSITE" id="PS00134">
    <property type="entry name" value="TRYPSIN_HIS"/>
    <property type="match status" value="1"/>
</dbReference>
<evidence type="ECO:0000313" key="5">
    <source>
        <dbReference type="Proteomes" id="UP000694941"/>
    </source>
</evidence>
<keyword evidence="2" id="KW-1015">Disulfide bond</keyword>
<dbReference type="PANTHER" id="PTHR24252:SF7">
    <property type="entry name" value="HYALIN"/>
    <property type="match status" value="1"/>
</dbReference>
<dbReference type="InterPro" id="IPR043504">
    <property type="entry name" value="Peptidase_S1_PA_chymotrypsin"/>
</dbReference>
<dbReference type="PANTHER" id="PTHR24252">
    <property type="entry name" value="ACROSIN-RELATED"/>
    <property type="match status" value="1"/>
</dbReference>
<name>A0ABM1C288_LIMPO</name>